<dbReference type="Proteomes" id="UP000028933">
    <property type="component" value="Chromosome"/>
</dbReference>
<reference evidence="1" key="1">
    <citation type="journal article" date="2013" name="Lancet">
        <title>First case of E anophelis outbreak in an intensive-care unit.</title>
        <authorList>
            <person name="Teo J."/>
            <person name="Tan S.Y."/>
            <person name="Tay M."/>
            <person name="Ding Y."/>
            <person name="Kjelleberg S."/>
            <person name="Givskov M."/>
            <person name="Lin R.T."/>
            <person name="Yang L."/>
        </authorList>
    </citation>
    <scope>NUCLEOTIDE SEQUENCE [LARGE SCALE GENOMIC DNA]</scope>
    <source>
        <strain evidence="1">NUHP1</strain>
    </source>
</reference>
<dbReference type="HOGENOM" id="CLU_2733635_0_0_10"/>
<reference evidence="1" key="2">
    <citation type="journal article" date="2015" name="Genome Biol. Evol.">
        <title>Complete Genome Sequence and Transcriptomic Analysis of the Novel Pathogen Elizabethkingia anophelis in Response to Oxidative Stress.</title>
        <authorList>
            <person name="Li Y."/>
            <person name="Liu Y."/>
            <person name="Chew S.C."/>
            <person name="Tay M."/>
            <person name="Salido M.M."/>
            <person name="Teo J."/>
            <person name="Lauro F.M."/>
            <person name="Givskov M."/>
            <person name="Yang L."/>
        </authorList>
    </citation>
    <scope>NUCLEOTIDE SEQUENCE</scope>
    <source>
        <strain evidence="1">NUHP1</strain>
    </source>
</reference>
<protein>
    <submittedName>
        <fullName evidence="1">Uncharacterized protein</fullName>
    </submittedName>
</protein>
<evidence type="ECO:0000313" key="1">
    <source>
        <dbReference type="EMBL" id="AIL46246.1"/>
    </source>
</evidence>
<dbReference type="eggNOG" id="ENOG5031138">
    <property type="taxonomic scope" value="Bacteria"/>
</dbReference>
<dbReference type="STRING" id="1338011.BD94_2471"/>
<dbReference type="RefSeq" id="WP_024565577.1">
    <property type="nucleotide sequence ID" value="NZ_CP007547.1"/>
</dbReference>
<dbReference type="EMBL" id="CP007547">
    <property type="protein sequence ID" value="AIL46246.1"/>
    <property type="molecule type" value="Genomic_DNA"/>
</dbReference>
<gene>
    <name evidence="1" type="ORF">BD94_2471</name>
</gene>
<accession>A0A077EF10</accession>
<proteinExistence type="predicted"/>
<dbReference type="AlphaFoldDB" id="A0A077EF10"/>
<organism evidence="1 2">
    <name type="scientific">Elizabethkingia anophelis NUHP1</name>
    <dbReference type="NCBI Taxonomy" id="1338011"/>
    <lineage>
        <taxon>Bacteria</taxon>
        <taxon>Pseudomonadati</taxon>
        <taxon>Bacteroidota</taxon>
        <taxon>Flavobacteriia</taxon>
        <taxon>Flavobacteriales</taxon>
        <taxon>Weeksellaceae</taxon>
        <taxon>Elizabethkingia</taxon>
    </lineage>
</organism>
<sequence>MRKTFLQLNNAKKLNRESQKSILGGSTDCPPKHYAVQHNGYTACCLKPVSNPCELVVNFCLMPMGMCGDER</sequence>
<evidence type="ECO:0000313" key="2">
    <source>
        <dbReference type="Proteomes" id="UP000028933"/>
    </source>
</evidence>
<dbReference type="GeneID" id="66584825"/>
<name>A0A077EF10_9FLAO</name>
<dbReference type="KEGG" id="eao:BD94_2471"/>